<name>A0AA88P621_9TELE</name>
<accession>A0AA88P621</accession>
<protein>
    <submittedName>
        <fullName evidence="2">Uncharacterized protein</fullName>
    </submittedName>
</protein>
<dbReference type="Proteomes" id="UP001187343">
    <property type="component" value="Unassembled WGS sequence"/>
</dbReference>
<reference evidence="2" key="1">
    <citation type="submission" date="2023-08" db="EMBL/GenBank/DDBJ databases">
        <title>Chromosome-level Genome Assembly of mud carp (Cirrhinus molitorella).</title>
        <authorList>
            <person name="Liu H."/>
        </authorList>
    </citation>
    <scope>NUCLEOTIDE SEQUENCE</scope>
    <source>
        <strain evidence="2">Prfri</strain>
        <tissue evidence="2">Muscle</tissue>
    </source>
</reference>
<proteinExistence type="predicted"/>
<organism evidence="2 3">
    <name type="scientific">Cirrhinus molitorella</name>
    <name type="common">mud carp</name>
    <dbReference type="NCBI Taxonomy" id="172907"/>
    <lineage>
        <taxon>Eukaryota</taxon>
        <taxon>Metazoa</taxon>
        <taxon>Chordata</taxon>
        <taxon>Craniata</taxon>
        <taxon>Vertebrata</taxon>
        <taxon>Euteleostomi</taxon>
        <taxon>Actinopterygii</taxon>
        <taxon>Neopterygii</taxon>
        <taxon>Teleostei</taxon>
        <taxon>Ostariophysi</taxon>
        <taxon>Cypriniformes</taxon>
        <taxon>Cyprinidae</taxon>
        <taxon>Labeoninae</taxon>
        <taxon>Labeonini</taxon>
        <taxon>Cirrhinus</taxon>
    </lineage>
</organism>
<evidence type="ECO:0000313" key="3">
    <source>
        <dbReference type="Proteomes" id="UP001187343"/>
    </source>
</evidence>
<evidence type="ECO:0000313" key="2">
    <source>
        <dbReference type="EMBL" id="KAK2876804.1"/>
    </source>
</evidence>
<evidence type="ECO:0000256" key="1">
    <source>
        <dbReference type="SAM" id="MobiDB-lite"/>
    </source>
</evidence>
<sequence>MSRRGGSPAGVDVGGSRSVGRLKRYLLSGVIKLESKCLQDLHCAPGPLFPVRPGDVNCPGALQVEPGLGAEMGQKDTKEQESSGAKRHLPNRRHAEQLSGCLSLCATVLADLSREPQQMLSQGDKGPAAFETR</sequence>
<dbReference type="AlphaFoldDB" id="A0AA88P621"/>
<dbReference type="EMBL" id="JAUYZG010000020">
    <property type="protein sequence ID" value="KAK2876804.1"/>
    <property type="molecule type" value="Genomic_DNA"/>
</dbReference>
<keyword evidence="3" id="KW-1185">Reference proteome</keyword>
<gene>
    <name evidence="2" type="ORF">Q8A67_020900</name>
</gene>
<feature type="region of interest" description="Disordered" evidence="1">
    <location>
        <begin position="67"/>
        <end position="93"/>
    </location>
</feature>
<comment type="caution">
    <text evidence="2">The sequence shown here is derived from an EMBL/GenBank/DDBJ whole genome shotgun (WGS) entry which is preliminary data.</text>
</comment>